<dbReference type="Proteomes" id="UP000499080">
    <property type="component" value="Unassembled WGS sequence"/>
</dbReference>
<evidence type="ECO:0000313" key="2">
    <source>
        <dbReference type="Proteomes" id="UP000499080"/>
    </source>
</evidence>
<proteinExistence type="predicted"/>
<dbReference type="AlphaFoldDB" id="A0A4Y2TBB5"/>
<comment type="caution">
    <text evidence="1">The sequence shown here is derived from an EMBL/GenBank/DDBJ whole genome shotgun (WGS) entry which is preliminary data.</text>
</comment>
<accession>A0A4Y2TBB5</accession>
<evidence type="ECO:0000313" key="1">
    <source>
        <dbReference type="EMBL" id="GBN96689.1"/>
    </source>
</evidence>
<sequence>MTGSTLLREFGSSQTGDRIDLLDLVPVGQGLPPPDSWEVSPWEDCAVITHLMTGDFMDEIAGDGDLEPDLVPLVVKAVIHLHLITKVYLLRRIARLVMAAMTDLSCEYASRGAGHSKNKPCVNLMNRC</sequence>
<name>A0A4Y2TBB5_ARAVE</name>
<dbReference type="EMBL" id="BGPR01026719">
    <property type="protein sequence ID" value="GBN96689.1"/>
    <property type="molecule type" value="Genomic_DNA"/>
</dbReference>
<gene>
    <name evidence="1" type="ORF">AVEN_260220_1</name>
</gene>
<organism evidence="1 2">
    <name type="scientific">Araneus ventricosus</name>
    <name type="common">Orbweaver spider</name>
    <name type="synonym">Epeira ventricosa</name>
    <dbReference type="NCBI Taxonomy" id="182803"/>
    <lineage>
        <taxon>Eukaryota</taxon>
        <taxon>Metazoa</taxon>
        <taxon>Ecdysozoa</taxon>
        <taxon>Arthropoda</taxon>
        <taxon>Chelicerata</taxon>
        <taxon>Arachnida</taxon>
        <taxon>Araneae</taxon>
        <taxon>Araneomorphae</taxon>
        <taxon>Entelegynae</taxon>
        <taxon>Araneoidea</taxon>
        <taxon>Araneidae</taxon>
        <taxon>Araneus</taxon>
    </lineage>
</organism>
<keyword evidence="2" id="KW-1185">Reference proteome</keyword>
<reference evidence="1 2" key="1">
    <citation type="journal article" date="2019" name="Sci. Rep.">
        <title>Orb-weaving spider Araneus ventricosus genome elucidates the spidroin gene catalogue.</title>
        <authorList>
            <person name="Kono N."/>
            <person name="Nakamura H."/>
            <person name="Ohtoshi R."/>
            <person name="Moran D.A.P."/>
            <person name="Shinohara A."/>
            <person name="Yoshida Y."/>
            <person name="Fujiwara M."/>
            <person name="Mori M."/>
            <person name="Tomita M."/>
            <person name="Arakawa K."/>
        </authorList>
    </citation>
    <scope>NUCLEOTIDE SEQUENCE [LARGE SCALE GENOMIC DNA]</scope>
</reference>
<protein>
    <submittedName>
        <fullName evidence="1">Uncharacterized protein</fullName>
    </submittedName>
</protein>